<keyword evidence="3" id="KW-1185">Reference proteome</keyword>
<dbReference type="EMBL" id="ML977355">
    <property type="protein sequence ID" value="KAF2107315.1"/>
    <property type="molecule type" value="Genomic_DNA"/>
</dbReference>
<dbReference type="InterPro" id="IPR010730">
    <property type="entry name" value="HET"/>
</dbReference>
<evidence type="ECO:0000259" key="1">
    <source>
        <dbReference type="Pfam" id="PF06985"/>
    </source>
</evidence>
<sequence length="175" mass="20012">MALSHCWGKKLDARLLRENYNSYLNDISVHILPLVFRDAFQIAGRAGINYLWIDSLWIVQDSSNQEDWKREAQNMASVYKHAFCTIAATGFENGDNGLFVSRNTELLQPIGINIERDIESPNGDMEDTLAGRCLLVDRRSWQNGVDFAPLNTRGWVVQERLLPPRSLHFGSEQLF</sequence>
<dbReference type="Pfam" id="PF06985">
    <property type="entry name" value="HET"/>
    <property type="match status" value="1"/>
</dbReference>
<reference evidence="2" key="1">
    <citation type="journal article" date="2020" name="Stud. Mycol.">
        <title>101 Dothideomycetes genomes: a test case for predicting lifestyles and emergence of pathogens.</title>
        <authorList>
            <person name="Haridas S."/>
            <person name="Albert R."/>
            <person name="Binder M."/>
            <person name="Bloem J."/>
            <person name="Labutti K."/>
            <person name="Salamov A."/>
            <person name="Andreopoulos B."/>
            <person name="Baker S."/>
            <person name="Barry K."/>
            <person name="Bills G."/>
            <person name="Bluhm B."/>
            <person name="Cannon C."/>
            <person name="Castanera R."/>
            <person name="Culley D."/>
            <person name="Daum C."/>
            <person name="Ezra D."/>
            <person name="Gonzalez J."/>
            <person name="Henrissat B."/>
            <person name="Kuo A."/>
            <person name="Liang C."/>
            <person name="Lipzen A."/>
            <person name="Lutzoni F."/>
            <person name="Magnuson J."/>
            <person name="Mondo S."/>
            <person name="Nolan M."/>
            <person name="Ohm R."/>
            <person name="Pangilinan J."/>
            <person name="Park H.-J."/>
            <person name="Ramirez L."/>
            <person name="Alfaro M."/>
            <person name="Sun H."/>
            <person name="Tritt A."/>
            <person name="Yoshinaga Y."/>
            <person name="Zwiers L.-H."/>
            <person name="Turgeon B."/>
            <person name="Goodwin S."/>
            <person name="Spatafora J."/>
            <person name="Crous P."/>
            <person name="Grigoriev I."/>
        </authorList>
    </citation>
    <scope>NUCLEOTIDE SEQUENCE</scope>
    <source>
        <strain evidence="2">CBS 627.86</strain>
    </source>
</reference>
<protein>
    <submittedName>
        <fullName evidence="2">Heterokaryon incompatibility</fullName>
    </submittedName>
</protein>
<feature type="domain" description="Heterokaryon incompatibility" evidence="1">
    <location>
        <begin position="2"/>
        <end position="159"/>
    </location>
</feature>
<dbReference type="Proteomes" id="UP000799770">
    <property type="component" value="Unassembled WGS sequence"/>
</dbReference>
<dbReference type="PANTHER" id="PTHR33112">
    <property type="entry name" value="DOMAIN PROTEIN, PUTATIVE-RELATED"/>
    <property type="match status" value="1"/>
</dbReference>
<accession>A0A6A5YJS6</accession>
<organism evidence="2 3">
    <name type="scientific">Lophiotrema nucula</name>
    <dbReference type="NCBI Taxonomy" id="690887"/>
    <lineage>
        <taxon>Eukaryota</taxon>
        <taxon>Fungi</taxon>
        <taxon>Dikarya</taxon>
        <taxon>Ascomycota</taxon>
        <taxon>Pezizomycotina</taxon>
        <taxon>Dothideomycetes</taxon>
        <taxon>Pleosporomycetidae</taxon>
        <taxon>Pleosporales</taxon>
        <taxon>Lophiotremataceae</taxon>
        <taxon>Lophiotrema</taxon>
    </lineage>
</organism>
<evidence type="ECO:0000313" key="2">
    <source>
        <dbReference type="EMBL" id="KAF2107315.1"/>
    </source>
</evidence>
<name>A0A6A5YJS6_9PLEO</name>
<dbReference type="OrthoDB" id="5362512at2759"/>
<dbReference type="AlphaFoldDB" id="A0A6A5YJS6"/>
<evidence type="ECO:0000313" key="3">
    <source>
        <dbReference type="Proteomes" id="UP000799770"/>
    </source>
</evidence>
<gene>
    <name evidence="2" type="ORF">BDV96DRAFT_589559</name>
</gene>
<dbReference type="PANTHER" id="PTHR33112:SF16">
    <property type="entry name" value="HETEROKARYON INCOMPATIBILITY DOMAIN-CONTAINING PROTEIN"/>
    <property type="match status" value="1"/>
</dbReference>
<proteinExistence type="predicted"/>